<accession>A0AAD3XZC8</accession>
<evidence type="ECO:0000256" key="1">
    <source>
        <dbReference type="SAM" id="MobiDB-lite"/>
    </source>
</evidence>
<feature type="compositionally biased region" description="Polar residues" evidence="1">
    <location>
        <begin position="39"/>
        <end position="56"/>
    </location>
</feature>
<gene>
    <name evidence="2" type="ORF">Nepgr_025255</name>
</gene>
<dbReference type="AlphaFoldDB" id="A0AAD3XZC8"/>
<feature type="compositionally biased region" description="Basic and acidic residues" evidence="1">
    <location>
        <begin position="90"/>
        <end position="99"/>
    </location>
</feature>
<feature type="compositionally biased region" description="Basic and acidic residues" evidence="1">
    <location>
        <begin position="512"/>
        <end position="526"/>
    </location>
</feature>
<dbReference type="PANTHER" id="PTHR34805">
    <property type="entry name" value="PROTEIN MODIFIER OF SNC1 1"/>
    <property type="match status" value="1"/>
</dbReference>
<dbReference type="Proteomes" id="UP001279734">
    <property type="component" value="Unassembled WGS sequence"/>
</dbReference>
<feature type="compositionally biased region" description="Polar residues" evidence="1">
    <location>
        <begin position="148"/>
        <end position="164"/>
    </location>
</feature>
<feature type="compositionally biased region" description="Basic and acidic residues" evidence="1">
    <location>
        <begin position="550"/>
        <end position="589"/>
    </location>
</feature>
<feature type="compositionally biased region" description="Polar residues" evidence="1">
    <location>
        <begin position="388"/>
        <end position="400"/>
    </location>
</feature>
<organism evidence="2 3">
    <name type="scientific">Nepenthes gracilis</name>
    <name type="common">Slender pitcher plant</name>
    <dbReference type="NCBI Taxonomy" id="150966"/>
    <lineage>
        <taxon>Eukaryota</taxon>
        <taxon>Viridiplantae</taxon>
        <taxon>Streptophyta</taxon>
        <taxon>Embryophyta</taxon>
        <taxon>Tracheophyta</taxon>
        <taxon>Spermatophyta</taxon>
        <taxon>Magnoliopsida</taxon>
        <taxon>eudicotyledons</taxon>
        <taxon>Gunneridae</taxon>
        <taxon>Pentapetalae</taxon>
        <taxon>Caryophyllales</taxon>
        <taxon>Nepenthaceae</taxon>
        <taxon>Nepenthes</taxon>
    </lineage>
</organism>
<feature type="compositionally biased region" description="Polar residues" evidence="1">
    <location>
        <begin position="367"/>
        <end position="377"/>
    </location>
</feature>
<evidence type="ECO:0000313" key="3">
    <source>
        <dbReference type="Proteomes" id="UP001279734"/>
    </source>
</evidence>
<feature type="compositionally biased region" description="Polar residues" evidence="1">
    <location>
        <begin position="251"/>
        <end position="272"/>
    </location>
</feature>
<keyword evidence="3" id="KW-1185">Reference proteome</keyword>
<protein>
    <submittedName>
        <fullName evidence="2">Uncharacterized protein</fullName>
    </submittedName>
</protein>
<sequence>MREIAKQRAIQRQEEEEERTREQKAKARAKLEELDRRGSANQSKEGSIQNSENVASHGSGLHKQEEDEERPGLSFDAELSRAALTPSCNAERETGERSASKVLESAVTVLQQNQPLLTSQEGISTQHKKRMGYKQSVPFEKSPAEKSISATLGDSLSKEGSGTIVSACDSNLPVESLAISEPSVHHRRKNSRTVKNKHKLEESSSAVQLPSAKPQKESHLESTTENVIPDSSKLDPKSVQSLDDSKDAIPSSENPSSLPCENTHGRVTNSWKQHPRKNPRNAPVNRSSEILHGNNAVVWTPVRSLSKVEVIDDTNLKAAESAAAPAKGDHLVHNTSKSRRAEMERYVPKPVAKELAQQASAQQSSSPSVDQMTNVETKNTDSKPRGVTNASMNMQTSPELLQTPKANEELLAGQAPKPDEWDDGWNIFDENVTAPRVAYLGVKYQGFSGRGKQNSFRGNRGSGICHHTLDPKNSKDSQSLHVDTIQTERTASSKENRVVGHWQPKSQVYVNNDRDVDPPSKHKEDTSADITEPLPVQCASGKTDLYGRQNEGRRETQGDRKAAPLEGNDSRADRSSNVQDDKQQHYGNRDRRRQNPQYEYQHVRPYNTSKSSNSESQTDNLNMGGPRFRERRHSHSRGNGGSFYGRGKGEILK</sequence>
<evidence type="ECO:0000313" key="2">
    <source>
        <dbReference type="EMBL" id="GMH23412.1"/>
    </source>
</evidence>
<feature type="region of interest" description="Disordered" evidence="1">
    <location>
        <begin position="490"/>
        <end position="653"/>
    </location>
</feature>
<dbReference type="PANTHER" id="PTHR34805:SF1">
    <property type="entry name" value="PROTEIN MODIFIER OF SNC1 1"/>
    <property type="match status" value="1"/>
</dbReference>
<proteinExistence type="predicted"/>
<feature type="compositionally biased region" description="Basic residues" evidence="1">
    <location>
        <begin position="185"/>
        <end position="198"/>
    </location>
</feature>
<dbReference type="InterPro" id="IPR038808">
    <property type="entry name" value="MOS1-like"/>
</dbReference>
<feature type="region of interest" description="Disordered" evidence="1">
    <location>
        <begin position="1"/>
        <end position="291"/>
    </location>
</feature>
<feature type="region of interest" description="Disordered" evidence="1">
    <location>
        <begin position="320"/>
        <end position="403"/>
    </location>
</feature>
<feature type="compositionally biased region" description="Polar residues" evidence="1">
    <location>
        <begin position="606"/>
        <end position="621"/>
    </location>
</feature>
<feature type="compositionally biased region" description="Polar residues" evidence="1">
    <location>
        <begin position="108"/>
        <end position="125"/>
    </location>
</feature>
<feature type="compositionally biased region" description="Basic and acidic residues" evidence="1">
    <location>
        <begin position="18"/>
        <end position="38"/>
    </location>
</feature>
<feature type="compositionally biased region" description="Low complexity" evidence="1">
    <location>
        <begin position="356"/>
        <end position="366"/>
    </location>
</feature>
<reference evidence="2" key="1">
    <citation type="submission" date="2023-05" db="EMBL/GenBank/DDBJ databases">
        <title>Nepenthes gracilis genome sequencing.</title>
        <authorList>
            <person name="Fukushima K."/>
        </authorList>
    </citation>
    <scope>NUCLEOTIDE SEQUENCE</scope>
    <source>
        <strain evidence="2">SING2019-196</strain>
    </source>
</reference>
<name>A0AAD3XZC8_NEPGR</name>
<dbReference type="GO" id="GO:0040029">
    <property type="term" value="P:epigenetic regulation of gene expression"/>
    <property type="evidence" value="ECO:0007669"/>
    <property type="project" value="TreeGrafter"/>
</dbReference>
<dbReference type="EMBL" id="BSYO01000026">
    <property type="protein sequence ID" value="GMH23412.1"/>
    <property type="molecule type" value="Genomic_DNA"/>
</dbReference>
<comment type="caution">
    <text evidence="2">The sequence shown here is derived from an EMBL/GenBank/DDBJ whole genome shotgun (WGS) entry which is preliminary data.</text>
</comment>